<accession>A0A0U3B0J9</accession>
<gene>
    <name evidence="8" type="ORF">AT746_01300</name>
</gene>
<keyword evidence="3 6" id="KW-0812">Transmembrane</keyword>
<feature type="transmembrane region" description="Helical" evidence="7">
    <location>
        <begin position="348"/>
        <end position="367"/>
    </location>
</feature>
<dbReference type="EMBL" id="CP013650">
    <property type="protein sequence ID" value="ALS97049.1"/>
    <property type="molecule type" value="Genomic_DNA"/>
</dbReference>
<feature type="transmembrane region" description="Helical" evidence="7">
    <location>
        <begin position="98"/>
        <end position="122"/>
    </location>
</feature>
<evidence type="ECO:0000313" key="9">
    <source>
        <dbReference type="Proteomes" id="UP000068447"/>
    </source>
</evidence>
<feature type="transmembrane region" description="Helical" evidence="7">
    <location>
        <begin position="435"/>
        <end position="453"/>
    </location>
</feature>
<comment type="subcellular location">
    <subcellularLocation>
        <location evidence="1">Membrane</location>
        <topology evidence="1">Multi-pass membrane protein</topology>
    </subcellularLocation>
</comment>
<dbReference type="PROSITE" id="PS00610">
    <property type="entry name" value="NA_NEUROTRAN_SYMP_1"/>
    <property type="match status" value="1"/>
</dbReference>
<comment type="similarity">
    <text evidence="6">Belongs to the sodium:neurotransmitter symporter (SNF) (TC 2.A.22) family.</text>
</comment>
<evidence type="ECO:0000313" key="8">
    <source>
        <dbReference type="EMBL" id="ALS97049.1"/>
    </source>
</evidence>
<keyword evidence="4 7" id="KW-1133">Transmembrane helix</keyword>
<feature type="transmembrane region" description="Helical" evidence="7">
    <location>
        <begin position="12"/>
        <end position="31"/>
    </location>
</feature>
<feature type="transmembrane region" description="Helical" evidence="7">
    <location>
        <begin position="304"/>
        <end position="327"/>
    </location>
</feature>
<evidence type="ECO:0000256" key="2">
    <source>
        <dbReference type="ARBA" id="ARBA00022448"/>
    </source>
</evidence>
<feature type="transmembrane region" description="Helical" evidence="7">
    <location>
        <begin position="151"/>
        <end position="172"/>
    </location>
</feature>
<feature type="transmembrane region" description="Helical" evidence="7">
    <location>
        <begin position="258"/>
        <end position="284"/>
    </location>
</feature>
<dbReference type="SUPFAM" id="SSF161070">
    <property type="entry name" value="SNF-like"/>
    <property type="match status" value="1"/>
</dbReference>
<evidence type="ECO:0000256" key="3">
    <source>
        <dbReference type="ARBA" id="ARBA00022692"/>
    </source>
</evidence>
<dbReference type="AlphaFoldDB" id="A0A0U3B0J9"/>
<dbReference type="Proteomes" id="UP000068447">
    <property type="component" value="Chromosome"/>
</dbReference>
<dbReference type="InterPro" id="IPR047218">
    <property type="entry name" value="YocR/YhdH-like"/>
</dbReference>
<evidence type="ECO:0000256" key="5">
    <source>
        <dbReference type="ARBA" id="ARBA00023136"/>
    </source>
</evidence>
<dbReference type="GO" id="GO:0016020">
    <property type="term" value="C:membrane"/>
    <property type="evidence" value="ECO:0007669"/>
    <property type="project" value="UniProtKB-SubCell"/>
</dbReference>
<dbReference type="RefSeq" id="WP_062475372.1">
    <property type="nucleotide sequence ID" value="NZ_CP013650.1"/>
</dbReference>
<sequence length="456" mass="48824">MSSTPTAPQWSSHFAFMMASIGTAVGLANIWRFPYTTGTNGGGAFVFIYIVAALSIAMPVLIAELMVGRRGRNSPPQAIATVARESRGNPLWRHMGNLGVFGAILVLSFYAIVGGWTMAYVLELASGKLQGMDAGAVAGVFENLQAAPGLILFWHILFLALVVGISSLGLAGGVERLVKIVMPLLFVMLLLMVGYAAWIGDFSAAWAFLFTPDFSKVTPGVVLEATGQAFFSISVGLTNLMVYGAYMNKNTSIPRSSVTIVAADTLVALLAGLAIFPIIFAFGLNPAEGPGLVFVSLPVAFAQMPAGALLGALFFTLLFFAALTSAICMLEVPTSWLVNKTNWSRRRATFCAGSLAWGLGILAALSFNLLADVYPLGFIPAFATTTFFGLFDYFTSNIAMPLGGIFVVLFVGWVVARHVSADELGWSQQSNRYRLWLWVSRVVAPGVLVLMFINNF</sequence>
<evidence type="ECO:0000256" key="7">
    <source>
        <dbReference type="SAM" id="Phobius"/>
    </source>
</evidence>
<reference evidence="8 9" key="1">
    <citation type="submission" date="2015-12" db="EMBL/GenBank/DDBJ databases">
        <title>Complete genome of Lacimicrobium alkaliphilum KCTC 32984.</title>
        <authorList>
            <person name="Kim S.-G."/>
            <person name="Lee Y.-J."/>
        </authorList>
    </citation>
    <scope>NUCLEOTIDE SEQUENCE [LARGE SCALE GENOMIC DNA]</scope>
    <source>
        <strain evidence="8 9">YelD216</strain>
    </source>
</reference>
<keyword evidence="2 6" id="KW-0813">Transport</keyword>
<keyword evidence="9" id="KW-1185">Reference proteome</keyword>
<organism evidence="8 9">
    <name type="scientific">Lacimicrobium alkaliphilum</name>
    <dbReference type="NCBI Taxonomy" id="1526571"/>
    <lineage>
        <taxon>Bacteria</taxon>
        <taxon>Pseudomonadati</taxon>
        <taxon>Pseudomonadota</taxon>
        <taxon>Gammaproteobacteria</taxon>
        <taxon>Alteromonadales</taxon>
        <taxon>Alteromonadaceae</taxon>
        <taxon>Lacimicrobium</taxon>
    </lineage>
</organism>
<evidence type="ECO:0000256" key="4">
    <source>
        <dbReference type="ARBA" id="ARBA00022989"/>
    </source>
</evidence>
<evidence type="ECO:0000256" key="6">
    <source>
        <dbReference type="RuleBase" id="RU003732"/>
    </source>
</evidence>
<keyword evidence="5 7" id="KW-0472">Membrane</keyword>
<feature type="transmembrane region" description="Helical" evidence="7">
    <location>
        <begin position="184"/>
        <end position="209"/>
    </location>
</feature>
<dbReference type="PRINTS" id="PR00176">
    <property type="entry name" value="NANEUSMPORT"/>
</dbReference>
<proteinExistence type="inferred from homology"/>
<dbReference type="STRING" id="1526571.AT746_01300"/>
<dbReference type="CDD" id="cd10336">
    <property type="entry name" value="SLC6sbd_Tyt1-Like"/>
    <property type="match status" value="1"/>
</dbReference>
<dbReference type="KEGG" id="lal:AT746_01300"/>
<keyword evidence="6" id="KW-0769">Symport</keyword>
<dbReference type="InterPro" id="IPR037272">
    <property type="entry name" value="SNS_sf"/>
</dbReference>
<dbReference type="InterPro" id="IPR000175">
    <property type="entry name" value="Na/ntran_symport"/>
</dbReference>
<dbReference type="PANTHER" id="PTHR42948:SF1">
    <property type="entry name" value="TRANSPORTER"/>
    <property type="match status" value="1"/>
</dbReference>
<name>A0A0U3B0J9_9ALTE</name>
<dbReference type="NCBIfam" id="NF037979">
    <property type="entry name" value="Na_transp"/>
    <property type="match status" value="1"/>
</dbReference>
<dbReference type="GO" id="GO:0015293">
    <property type="term" value="F:symporter activity"/>
    <property type="evidence" value="ECO:0007669"/>
    <property type="project" value="UniProtKB-KW"/>
</dbReference>
<dbReference type="PANTHER" id="PTHR42948">
    <property type="entry name" value="TRANSPORTER"/>
    <property type="match status" value="1"/>
</dbReference>
<dbReference type="PROSITE" id="PS50267">
    <property type="entry name" value="NA_NEUROTRAN_SYMP_3"/>
    <property type="match status" value="1"/>
</dbReference>
<feature type="transmembrane region" description="Helical" evidence="7">
    <location>
        <begin position="398"/>
        <end position="415"/>
    </location>
</feature>
<dbReference type="Pfam" id="PF00209">
    <property type="entry name" value="SNF"/>
    <property type="match status" value="2"/>
</dbReference>
<protein>
    <recommendedName>
        <fullName evidence="6">Transporter</fullName>
    </recommendedName>
</protein>
<evidence type="ECO:0000256" key="1">
    <source>
        <dbReference type="ARBA" id="ARBA00004141"/>
    </source>
</evidence>
<feature type="transmembrane region" description="Helical" evidence="7">
    <location>
        <begin position="43"/>
        <end position="67"/>
    </location>
</feature>
<feature type="transmembrane region" description="Helical" evidence="7">
    <location>
        <begin position="229"/>
        <end position="246"/>
    </location>
</feature>